<keyword evidence="2" id="KW-1185">Reference proteome</keyword>
<sequence length="950" mass="100723">MNRLVSAQSISTSIQVPPLQWINLTGLLSGPAPPPLKDASIGYDDTSRSLLIFGGESQQGIPQSQTYLLDLSKLTWSTPTSPGNLQRQPPARSGAISAQDIAASYRTGHVVFGGRGVDGQPLSDVWEYSFNVQFWTQVSVSGDGPSARWAAAGGNDIRAQTIQGPVTPNNSFYVAGGFDSKGAISLSDLWQFNITGTLSANLPNDVVGSWEKLSLSNGSLPAIGGSATAAVFQSPNQFISAIGGCSTSSSADASCAMNSTYTLNLGAANGQSFSTCPAPRVGSTLATNLNSASSTFNSQVFQLLGTFDSSQWQDDGGLSKGEDVFDIQTGQWARILPAGDPANGQVSYPSPREGAVAVGYTRALVGPETSRDSASDTIVFGGRDASGNYLSEVWLLRAYNGVITQSNQHWSGYKSGNLQSGVNADGEGVTITYMPKCASFIGKTAPPTSSSTSSTSSQSSPTNGQPASPSNTGVVQALPINLYDTSTTHKVLAPVSVAVAFPAALIYRLSLAPIISSLHAASASALVLLAAVLASSSFAIGIAGLATAFTSITYNTSLAKRSSVPTLPTAHAKAGIALFAGMYVVFAVTLCLAIWRGWQIHSGRSRSVMRTRTMSNDMAEKVGLYQGRAASPGPHELSAQAQPEAHSSDHTNSSLWLFFGHGNSGRRSSESGSASADRTPSPSNRSFEVMNRPTRARRASAHSLAAFSDPRSTTTSPHNLSDMSWVFPRRSSSRLVSTLYLADGLDDSRRVPDPSTPGTAVMEIRSTKGLMDNPSSPVHPELPSALEALLHILLQAFLLALCILSLIALWQRAPKATFIIFLIWTVGFYVLVFALAWNGIPRVSLLSVLVNRLRTNPSAQPSRDTTSPDGGPFSNGQGPYQNQPSYRAANESDYPTSLSHAGHTIDDYDDDEDDDTRQRRMEDEMSRRDVNIITVPKRKLVPKNPDPEHS</sequence>
<proteinExistence type="predicted"/>
<dbReference type="Proteomes" id="UP001055072">
    <property type="component" value="Unassembled WGS sequence"/>
</dbReference>
<accession>A0ACB8UD13</accession>
<evidence type="ECO:0000313" key="2">
    <source>
        <dbReference type="Proteomes" id="UP001055072"/>
    </source>
</evidence>
<protein>
    <submittedName>
        <fullName evidence="1">Uncharacterized protein</fullName>
    </submittedName>
</protein>
<reference evidence="1" key="1">
    <citation type="journal article" date="2021" name="Environ. Microbiol.">
        <title>Gene family expansions and transcriptome signatures uncover fungal adaptations to wood decay.</title>
        <authorList>
            <person name="Hage H."/>
            <person name="Miyauchi S."/>
            <person name="Viragh M."/>
            <person name="Drula E."/>
            <person name="Min B."/>
            <person name="Chaduli D."/>
            <person name="Navarro D."/>
            <person name="Favel A."/>
            <person name="Norest M."/>
            <person name="Lesage-Meessen L."/>
            <person name="Balint B."/>
            <person name="Merenyi Z."/>
            <person name="de Eugenio L."/>
            <person name="Morin E."/>
            <person name="Martinez A.T."/>
            <person name="Baldrian P."/>
            <person name="Stursova M."/>
            <person name="Martinez M.J."/>
            <person name="Novotny C."/>
            <person name="Magnuson J.K."/>
            <person name="Spatafora J.W."/>
            <person name="Maurice S."/>
            <person name="Pangilinan J."/>
            <person name="Andreopoulos W."/>
            <person name="LaButti K."/>
            <person name="Hundley H."/>
            <person name="Na H."/>
            <person name="Kuo A."/>
            <person name="Barry K."/>
            <person name="Lipzen A."/>
            <person name="Henrissat B."/>
            <person name="Riley R."/>
            <person name="Ahrendt S."/>
            <person name="Nagy L.G."/>
            <person name="Grigoriev I.V."/>
            <person name="Martin F."/>
            <person name="Rosso M.N."/>
        </authorList>
    </citation>
    <scope>NUCLEOTIDE SEQUENCE</scope>
    <source>
        <strain evidence="1">CBS 384.51</strain>
    </source>
</reference>
<dbReference type="EMBL" id="MU274904">
    <property type="protein sequence ID" value="KAI0092066.1"/>
    <property type="molecule type" value="Genomic_DNA"/>
</dbReference>
<comment type="caution">
    <text evidence="1">The sequence shown here is derived from an EMBL/GenBank/DDBJ whole genome shotgun (WGS) entry which is preliminary data.</text>
</comment>
<evidence type="ECO:0000313" key="1">
    <source>
        <dbReference type="EMBL" id="KAI0092066.1"/>
    </source>
</evidence>
<gene>
    <name evidence="1" type="ORF">BDY19DRAFT_884931</name>
</gene>
<name>A0ACB8UD13_9APHY</name>
<organism evidence="1 2">
    <name type="scientific">Irpex rosettiformis</name>
    <dbReference type="NCBI Taxonomy" id="378272"/>
    <lineage>
        <taxon>Eukaryota</taxon>
        <taxon>Fungi</taxon>
        <taxon>Dikarya</taxon>
        <taxon>Basidiomycota</taxon>
        <taxon>Agaricomycotina</taxon>
        <taxon>Agaricomycetes</taxon>
        <taxon>Polyporales</taxon>
        <taxon>Irpicaceae</taxon>
        <taxon>Irpex</taxon>
    </lineage>
</organism>